<proteinExistence type="predicted"/>
<reference evidence="1 2" key="1">
    <citation type="journal article" date="2017" name="Gigascience">
        <title>Genome sequence of the small brown planthopper, Laodelphax striatellus.</title>
        <authorList>
            <person name="Zhu J."/>
            <person name="Jiang F."/>
            <person name="Wang X."/>
            <person name="Yang P."/>
            <person name="Bao Y."/>
            <person name="Zhao W."/>
            <person name="Wang W."/>
            <person name="Lu H."/>
            <person name="Wang Q."/>
            <person name="Cui N."/>
            <person name="Li J."/>
            <person name="Chen X."/>
            <person name="Luo L."/>
            <person name="Yu J."/>
            <person name="Kang L."/>
            <person name="Cui F."/>
        </authorList>
    </citation>
    <scope>NUCLEOTIDE SEQUENCE [LARGE SCALE GENOMIC DNA]</scope>
    <source>
        <strain evidence="1">Lst14</strain>
    </source>
</reference>
<evidence type="ECO:0000313" key="1">
    <source>
        <dbReference type="EMBL" id="RZF39258.1"/>
    </source>
</evidence>
<evidence type="ECO:0000313" key="2">
    <source>
        <dbReference type="Proteomes" id="UP000291343"/>
    </source>
</evidence>
<dbReference type="SMR" id="A0A482X0I4"/>
<dbReference type="Proteomes" id="UP000291343">
    <property type="component" value="Unassembled WGS sequence"/>
</dbReference>
<accession>A0A482X0I4</accession>
<gene>
    <name evidence="1" type="ORF">LSTR_LSTR010352</name>
</gene>
<sequence>MDDMQVNLRKELSEDWSKHATELENKVMQNVSEHTDGLNKKPENLEKQTKTDIYKGSRDTEDRVCHHLPEFGKAD</sequence>
<keyword evidence="2" id="KW-1185">Reference proteome</keyword>
<dbReference type="AlphaFoldDB" id="A0A482X0I4"/>
<comment type="caution">
    <text evidence="1">The sequence shown here is derived from an EMBL/GenBank/DDBJ whole genome shotgun (WGS) entry which is preliminary data.</text>
</comment>
<dbReference type="EMBL" id="QKKF02020306">
    <property type="protein sequence ID" value="RZF39258.1"/>
    <property type="molecule type" value="Genomic_DNA"/>
</dbReference>
<protein>
    <submittedName>
        <fullName evidence="1">Uncharacterized protein</fullName>
    </submittedName>
</protein>
<name>A0A482X0I4_LAOST</name>
<dbReference type="InParanoid" id="A0A482X0I4"/>
<organism evidence="1 2">
    <name type="scientific">Laodelphax striatellus</name>
    <name type="common">Small brown planthopper</name>
    <name type="synonym">Delphax striatella</name>
    <dbReference type="NCBI Taxonomy" id="195883"/>
    <lineage>
        <taxon>Eukaryota</taxon>
        <taxon>Metazoa</taxon>
        <taxon>Ecdysozoa</taxon>
        <taxon>Arthropoda</taxon>
        <taxon>Hexapoda</taxon>
        <taxon>Insecta</taxon>
        <taxon>Pterygota</taxon>
        <taxon>Neoptera</taxon>
        <taxon>Paraneoptera</taxon>
        <taxon>Hemiptera</taxon>
        <taxon>Auchenorrhyncha</taxon>
        <taxon>Fulgoroidea</taxon>
        <taxon>Delphacidae</taxon>
        <taxon>Criomorphinae</taxon>
        <taxon>Laodelphax</taxon>
    </lineage>
</organism>